<reference evidence="1 2" key="1">
    <citation type="journal article" date="2022" name="J Glob Antimicrob Resist">
        <title>First complete genome of a multidrug resistant strain of the novel human pathogen Kalamiella piersonii (GABEKP28) identified in human saliva.</title>
        <authorList>
            <person name="McDonagh F."/>
            <person name="Singh N.K."/>
            <person name="Venkateswaran K."/>
            <person name="Lonappan A.M."/>
            <person name="Hallahan B."/>
            <person name="Tuohy A."/>
            <person name="Burke L."/>
            <person name="Kovarova A."/>
            <person name="Miliotis G."/>
        </authorList>
    </citation>
    <scope>NUCLEOTIDE SEQUENCE [LARGE SCALE GENOMIC DNA]</scope>
    <source>
        <strain evidence="1 2">GABEKP28</strain>
    </source>
</reference>
<protein>
    <submittedName>
        <fullName evidence="1">Uncharacterized protein</fullName>
    </submittedName>
</protein>
<accession>A0AAJ5UBY5</accession>
<keyword evidence="2" id="KW-1185">Reference proteome</keyword>
<geneLocation type="plasmid" evidence="1 2">
    <name>pGABEKP28_1</name>
</geneLocation>
<organism evidence="1 2">
    <name type="scientific">Pantoea piersonii</name>
    <dbReference type="NCBI Taxonomy" id="2364647"/>
    <lineage>
        <taxon>Bacteria</taxon>
        <taxon>Pseudomonadati</taxon>
        <taxon>Pseudomonadota</taxon>
        <taxon>Gammaproteobacteria</taxon>
        <taxon>Enterobacterales</taxon>
        <taxon>Erwiniaceae</taxon>
        <taxon>Pantoea</taxon>
    </lineage>
</organism>
<proteinExistence type="predicted"/>
<sequence length="103" mass="11992">MRPLSFDTEFYVLKIRRMAAGFQSGECLNEIKESVDALIKIVEVQLRREPESEVEGWAQLLCRLHGISRNTADPDWMTVIAYARRRINTKKHTAITRRKKSCL</sequence>
<dbReference type="RefSeq" id="WP_126690834.1">
    <property type="nucleotide sequence ID" value="NZ_CP104759.1"/>
</dbReference>
<dbReference type="KEGG" id="kpie:N5580_19925"/>
<keyword evidence="1" id="KW-0614">Plasmid</keyword>
<gene>
    <name evidence="1" type="ORF">N5580_19925</name>
</gene>
<evidence type="ECO:0000313" key="1">
    <source>
        <dbReference type="EMBL" id="WBG92903.1"/>
    </source>
</evidence>
<name>A0AAJ5UBY5_9GAMM</name>
<dbReference type="Proteomes" id="UP001211544">
    <property type="component" value="Plasmid pGABEKP28_1"/>
</dbReference>
<dbReference type="AlphaFoldDB" id="A0AAJ5UBY5"/>
<dbReference type="EMBL" id="CP104759">
    <property type="protein sequence ID" value="WBG92903.1"/>
    <property type="molecule type" value="Genomic_DNA"/>
</dbReference>
<evidence type="ECO:0000313" key="2">
    <source>
        <dbReference type="Proteomes" id="UP001211544"/>
    </source>
</evidence>